<gene>
    <name evidence="2" type="ORF">AWC31_33195</name>
</gene>
<dbReference type="RefSeq" id="WP_085146492.1">
    <property type="nucleotide sequence ID" value="NZ_JACKUA010000032.1"/>
</dbReference>
<feature type="compositionally biased region" description="Pro residues" evidence="1">
    <location>
        <begin position="276"/>
        <end position="287"/>
    </location>
</feature>
<sequence>MDVDVTEPIPEVTTLAERVQGQLSPSRIIAGISTTVAVVAVGALIWVTGQQPDTAPPQSPSPAVASGPAAHAQPVAAHPPAPQAAPPAPPSTPAPAPAPSAAPAASSTGGIADLFKPPIATAPRSPATSETSGNSQAPTISWPGFDTGFRPPDASSWAPSLAAANAAPSADAVIAAVSGTAGWVGGGALDVLGDIIIASSNGRQNPGVPQPTSLAALMLGPAATTGTGLPSLPPPPQVDWSKLPPPNVDWSKIPPPNVDLSKIPPPQMPQVDWSKIPPPQLPPPPQMPRIEDPFAKLPSITRAVGLPF</sequence>
<evidence type="ECO:0000256" key="1">
    <source>
        <dbReference type="SAM" id="MobiDB-lite"/>
    </source>
</evidence>
<feature type="compositionally biased region" description="Low complexity" evidence="1">
    <location>
        <begin position="61"/>
        <end position="76"/>
    </location>
</feature>
<accession>A0A1X2EZN6</accession>
<proteinExistence type="predicted"/>
<evidence type="ECO:0000313" key="2">
    <source>
        <dbReference type="EMBL" id="ORX11548.1"/>
    </source>
</evidence>
<name>A0A1X2EZN6_9MYCO</name>
<comment type="caution">
    <text evidence="2">The sequence shown here is derived from an EMBL/GenBank/DDBJ whole genome shotgun (WGS) entry which is preliminary data.</text>
</comment>
<protein>
    <submittedName>
        <fullName evidence="2">Uncharacterized protein</fullName>
    </submittedName>
</protein>
<feature type="compositionally biased region" description="Polar residues" evidence="1">
    <location>
        <begin position="126"/>
        <end position="139"/>
    </location>
</feature>
<organism evidence="2 3">
    <name type="scientific">Mycolicibacterium wolinskyi</name>
    <dbReference type="NCBI Taxonomy" id="59750"/>
    <lineage>
        <taxon>Bacteria</taxon>
        <taxon>Bacillati</taxon>
        <taxon>Actinomycetota</taxon>
        <taxon>Actinomycetes</taxon>
        <taxon>Mycobacteriales</taxon>
        <taxon>Mycobacteriaceae</taxon>
        <taxon>Mycolicibacterium</taxon>
    </lineage>
</organism>
<feature type="compositionally biased region" description="Pro residues" evidence="1">
    <location>
        <begin position="77"/>
        <end position="100"/>
    </location>
</feature>
<dbReference type="EMBL" id="LQQA01000030">
    <property type="protein sequence ID" value="ORX11548.1"/>
    <property type="molecule type" value="Genomic_DNA"/>
</dbReference>
<reference evidence="2 3" key="1">
    <citation type="submission" date="2016-01" db="EMBL/GenBank/DDBJ databases">
        <title>The new phylogeny of the genus Mycobacterium.</title>
        <authorList>
            <person name="Tarcisio F."/>
            <person name="Conor M."/>
            <person name="Antonella G."/>
            <person name="Elisabetta G."/>
            <person name="Giulia F.S."/>
            <person name="Sara T."/>
            <person name="Anna F."/>
            <person name="Clotilde B."/>
            <person name="Roberto B."/>
            <person name="Veronica D.S."/>
            <person name="Fabio R."/>
            <person name="Monica P."/>
            <person name="Olivier J."/>
            <person name="Enrico T."/>
            <person name="Nicola S."/>
        </authorList>
    </citation>
    <scope>NUCLEOTIDE SEQUENCE [LARGE SCALE GENOMIC DNA]</scope>
    <source>
        <strain evidence="2 3">ATCC 700010</strain>
    </source>
</reference>
<dbReference type="Proteomes" id="UP000193964">
    <property type="component" value="Unassembled WGS sequence"/>
</dbReference>
<dbReference type="AlphaFoldDB" id="A0A1X2EZN6"/>
<feature type="region of interest" description="Disordered" evidence="1">
    <location>
        <begin position="52"/>
        <end position="157"/>
    </location>
</feature>
<dbReference type="OrthoDB" id="4764494at2"/>
<feature type="region of interest" description="Disordered" evidence="1">
    <location>
        <begin position="264"/>
        <end position="292"/>
    </location>
</feature>
<evidence type="ECO:0000313" key="3">
    <source>
        <dbReference type="Proteomes" id="UP000193964"/>
    </source>
</evidence>